<dbReference type="GO" id="GO:0000155">
    <property type="term" value="F:phosphorelay sensor kinase activity"/>
    <property type="evidence" value="ECO:0007669"/>
    <property type="project" value="InterPro"/>
</dbReference>
<feature type="transmembrane region" description="Helical" evidence="5">
    <location>
        <begin position="320"/>
        <end position="345"/>
    </location>
</feature>
<name>A0A1Y5EIL1_COLPS</name>
<feature type="coiled-coil region" evidence="4">
    <location>
        <begin position="345"/>
        <end position="372"/>
    </location>
</feature>
<evidence type="ECO:0000256" key="4">
    <source>
        <dbReference type="SAM" id="Coils"/>
    </source>
</evidence>
<gene>
    <name evidence="7" type="ORF">A9Q75_05835</name>
</gene>
<dbReference type="Proteomes" id="UP000243053">
    <property type="component" value="Unassembled WGS sequence"/>
</dbReference>
<dbReference type="Gene3D" id="3.30.565.10">
    <property type="entry name" value="Histidine kinase-like ATPase, C-terminal domain"/>
    <property type="match status" value="1"/>
</dbReference>
<dbReference type="SUPFAM" id="SSF55874">
    <property type="entry name" value="ATPase domain of HSP90 chaperone/DNA topoisomerase II/histidine kinase"/>
    <property type="match status" value="1"/>
</dbReference>
<comment type="caution">
    <text evidence="7">The sequence shown here is derived from an EMBL/GenBank/DDBJ whole genome shotgun (WGS) entry which is preliminary data.</text>
</comment>
<dbReference type="CDD" id="cd00082">
    <property type="entry name" value="HisKA"/>
    <property type="match status" value="1"/>
</dbReference>
<keyword evidence="5" id="KW-0812">Transmembrane</keyword>
<evidence type="ECO:0000313" key="7">
    <source>
        <dbReference type="EMBL" id="OUR82562.1"/>
    </source>
</evidence>
<dbReference type="PRINTS" id="PR00344">
    <property type="entry name" value="BCTRLSENSOR"/>
</dbReference>
<proteinExistence type="predicted"/>
<evidence type="ECO:0000256" key="3">
    <source>
        <dbReference type="ARBA" id="ARBA00022553"/>
    </source>
</evidence>
<dbReference type="PANTHER" id="PTHR43065">
    <property type="entry name" value="SENSOR HISTIDINE KINASE"/>
    <property type="match status" value="1"/>
</dbReference>
<dbReference type="PANTHER" id="PTHR43065:SF47">
    <property type="match status" value="1"/>
</dbReference>
<keyword evidence="5" id="KW-0472">Membrane</keyword>
<accession>A0A1Y5EIL1</accession>
<evidence type="ECO:0000256" key="5">
    <source>
        <dbReference type="SAM" id="Phobius"/>
    </source>
</evidence>
<evidence type="ECO:0000256" key="2">
    <source>
        <dbReference type="ARBA" id="ARBA00012438"/>
    </source>
</evidence>
<dbReference type="InterPro" id="IPR003661">
    <property type="entry name" value="HisK_dim/P_dom"/>
</dbReference>
<dbReference type="Pfam" id="PF08376">
    <property type="entry name" value="NIT"/>
    <property type="match status" value="1"/>
</dbReference>
<dbReference type="EMBL" id="MAAF01000039">
    <property type="protein sequence ID" value="OUR82562.1"/>
    <property type="molecule type" value="Genomic_DNA"/>
</dbReference>
<sequence length="628" mass="71050">MKLLNKLQNTKILYVILLFPIMGILLFSAIRVKDEACFVGEITQVEQLIKLTTQISALIHETQKERGKTSIYMSSHGQKFFEELQVQYQNTDRLIANVSSRLKVFNEQSERHYFSKSFADIVIEFERISLVRQQAISLDASVTVTIDYFSRLNKQLFKIISMLPNVSNNSNISQLSNAYLNLLKGKEKAGLERAIISSILSLDAVSLTQYLEAISLSAEQNVYFENFILATTTPYITLFEHINNSVATQRISVIRTYVYQQFFNNQQSTNQNVLPITYGGDSSALQWFAASTERINSLKNIEDSITDDLLTLAQQTRTDAFYGLFFYSILVFMAMAMALVIPIIFKKLQRNKKKLDKNINELNLTRDELLASEKIAALGRMVAGFAHEVNTPLGIAIGSVSQIQQIQKNLIELLSQDEVEEQDLLDNINVIETVSSLAFSNLSRAARLVQSFKRTSVDQVSEKSRRYNVKEVLEDVVFTLTSQLKKKAIIVELYCPDKLDVFGQPGRFDQLITNLILNSFAHGFTTDFANEMHNPLIQIEIDSTKNNLIRLLYTDNGKGMTPSTLDKIFEPFFTTSRTDGTGLGMYLCHNIVVNDMHGHIRCQSSLGKGVVFEIIFPCQAVLGLENEN</sequence>
<dbReference type="SMART" id="SM00387">
    <property type="entry name" value="HATPase_c"/>
    <property type="match status" value="1"/>
</dbReference>
<feature type="domain" description="Histidine kinase" evidence="6">
    <location>
        <begin position="384"/>
        <end position="620"/>
    </location>
</feature>
<evidence type="ECO:0000256" key="1">
    <source>
        <dbReference type="ARBA" id="ARBA00000085"/>
    </source>
</evidence>
<organism evidence="7 8">
    <name type="scientific">Colwellia psychrerythraea</name>
    <name type="common">Vibrio psychroerythus</name>
    <dbReference type="NCBI Taxonomy" id="28229"/>
    <lineage>
        <taxon>Bacteria</taxon>
        <taxon>Pseudomonadati</taxon>
        <taxon>Pseudomonadota</taxon>
        <taxon>Gammaproteobacteria</taxon>
        <taxon>Alteromonadales</taxon>
        <taxon>Colwelliaceae</taxon>
        <taxon>Colwellia</taxon>
    </lineage>
</organism>
<dbReference type="EC" id="2.7.13.3" evidence="2"/>
<evidence type="ECO:0000313" key="8">
    <source>
        <dbReference type="Proteomes" id="UP000243053"/>
    </source>
</evidence>
<dbReference type="PROSITE" id="PS50109">
    <property type="entry name" value="HIS_KIN"/>
    <property type="match status" value="1"/>
</dbReference>
<dbReference type="InterPro" id="IPR003594">
    <property type="entry name" value="HATPase_dom"/>
</dbReference>
<dbReference type="InterPro" id="IPR004358">
    <property type="entry name" value="Sig_transdc_His_kin-like_C"/>
</dbReference>
<dbReference type="AlphaFoldDB" id="A0A1Y5EIL1"/>
<evidence type="ECO:0000259" key="6">
    <source>
        <dbReference type="PROSITE" id="PS50109"/>
    </source>
</evidence>
<feature type="transmembrane region" description="Helical" evidence="5">
    <location>
        <begin position="12"/>
        <end position="30"/>
    </location>
</feature>
<dbReference type="InterPro" id="IPR005467">
    <property type="entry name" value="His_kinase_dom"/>
</dbReference>
<dbReference type="InterPro" id="IPR013587">
    <property type="entry name" value="Nitrate/nitrite_sensing"/>
</dbReference>
<protein>
    <recommendedName>
        <fullName evidence="2">histidine kinase</fullName>
        <ecNumber evidence="2">2.7.13.3</ecNumber>
    </recommendedName>
</protein>
<reference evidence="8" key="1">
    <citation type="journal article" date="2017" name="Proc. Natl. Acad. Sci. U.S.A.">
        <title>Simulation of Deepwater Horizon oil plume reveals substrate specialization within a complex community of hydrocarbon degraders.</title>
        <authorList>
            <person name="Hu P."/>
            <person name="Dubinsky E.A."/>
            <person name="Probst A.J."/>
            <person name="Wang J."/>
            <person name="Sieber C.M.K."/>
            <person name="Tom L.M."/>
            <person name="Gardinali P."/>
            <person name="Banfield J.F."/>
            <person name="Atlas R.M."/>
            <person name="Andersen G.L."/>
        </authorList>
    </citation>
    <scope>NUCLEOTIDE SEQUENCE [LARGE SCALE GENOMIC DNA]</scope>
</reference>
<dbReference type="CDD" id="cd00075">
    <property type="entry name" value="HATPase"/>
    <property type="match status" value="1"/>
</dbReference>
<dbReference type="Pfam" id="PF02518">
    <property type="entry name" value="HATPase_c"/>
    <property type="match status" value="1"/>
</dbReference>
<keyword evidence="4" id="KW-0175">Coiled coil</keyword>
<dbReference type="Gene3D" id="1.10.287.130">
    <property type="match status" value="1"/>
</dbReference>
<keyword evidence="5" id="KW-1133">Transmembrane helix</keyword>
<comment type="catalytic activity">
    <reaction evidence="1">
        <text>ATP + protein L-histidine = ADP + protein N-phospho-L-histidine.</text>
        <dbReference type="EC" id="2.7.13.3"/>
    </reaction>
</comment>
<dbReference type="InterPro" id="IPR036890">
    <property type="entry name" value="HATPase_C_sf"/>
</dbReference>
<keyword evidence="3" id="KW-0597">Phosphoprotein</keyword>